<proteinExistence type="inferred from homology"/>
<organism evidence="9 10">
    <name type="scientific">Urechidicola vernalis</name>
    <dbReference type="NCBI Taxonomy" id="3075600"/>
    <lineage>
        <taxon>Bacteria</taxon>
        <taxon>Pseudomonadati</taxon>
        <taxon>Bacteroidota</taxon>
        <taxon>Flavobacteriia</taxon>
        <taxon>Flavobacteriales</taxon>
        <taxon>Flavobacteriaceae</taxon>
        <taxon>Urechidicola</taxon>
    </lineage>
</organism>
<dbReference type="PROSITE" id="PS51257">
    <property type="entry name" value="PROKAR_LIPOPROTEIN"/>
    <property type="match status" value="1"/>
</dbReference>
<keyword evidence="5" id="KW-0998">Cell outer membrane</keyword>
<dbReference type="Gene3D" id="1.25.40.390">
    <property type="match status" value="1"/>
</dbReference>
<keyword evidence="10" id="KW-1185">Reference proteome</keyword>
<evidence type="ECO:0000313" key="10">
    <source>
        <dbReference type="Proteomes" id="UP001252186"/>
    </source>
</evidence>
<evidence type="ECO:0000256" key="2">
    <source>
        <dbReference type="ARBA" id="ARBA00006275"/>
    </source>
</evidence>
<dbReference type="Pfam" id="PF14322">
    <property type="entry name" value="SusD-like_3"/>
    <property type="match status" value="1"/>
</dbReference>
<evidence type="ECO:0000256" key="4">
    <source>
        <dbReference type="ARBA" id="ARBA00023136"/>
    </source>
</evidence>
<evidence type="ECO:0000256" key="1">
    <source>
        <dbReference type="ARBA" id="ARBA00004442"/>
    </source>
</evidence>
<dbReference type="EMBL" id="JAVRHV010000002">
    <property type="protein sequence ID" value="MDT0552689.1"/>
    <property type="molecule type" value="Genomic_DNA"/>
</dbReference>
<protein>
    <submittedName>
        <fullName evidence="9">RagB/SusD family nutrient uptake outer membrane protein</fullName>
    </submittedName>
</protein>
<reference evidence="9 10" key="1">
    <citation type="submission" date="2023-09" db="EMBL/GenBank/DDBJ databases">
        <authorList>
            <person name="Rey-Velasco X."/>
        </authorList>
    </citation>
    <scope>NUCLEOTIDE SEQUENCE [LARGE SCALE GENOMIC DNA]</scope>
    <source>
        <strain evidence="9 10">P050</strain>
    </source>
</reference>
<evidence type="ECO:0000256" key="3">
    <source>
        <dbReference type="ARBA" id="ARBA00022729"/>
    </source>
</evidence>
<keyword evidence="4" id="KW-0472">Membrane</keyword>
<comment type="caution">
    <text evidence="9">The sequence shown here is derived from an EMBL/GenBank/DDBJ whole genome shotgun (WGS) entry which is preliminary data.</text>
</comment>
<name>A0ABU2Y4V6_9FLAO</name>
<feature type="domain" description="RagB/SusD" evidence="7">
    <location>
        <begin position="288"/>
        <end position="573"/>
    </location>
</feature>
<dbReference type="Proteomes" id="UP001252186">
    <property type="component" value="Unassembled WGS sequence"/>
</dbReference>
<dbReference type="RefSeq" id="WP_311592607.1">
    <property type="nucleotide sequence ID" value="NZ_JAVRHV010000002.1"/>
</dbReference>
<evidence type="ECO:0000259" key="8">
    <source>
        <dbReference type="Pfam" id="PF14322"/>
    </source>
</evidence>
<accession>A0ABU2Y4V6</accession>
<sequence length="575" mass="64424">MKKLIYIVLGISFAFTSCDDVLDQQPLGLISDASVWQDENLVNTKLNELYKNSLFLNQAEQAGFNVGLDGNMAGEFRNIGAWQAPFGASTGDIDETGAPAGAVQYWAYGLVRRCNEFIVNMETLSELDADFKIARIAEAKFLRGYLFFNMVKRYGGIPIITEPQAIDAPAEELFVFRDTEEDVYNFIISEMKAIEGILPDKTTNDGTPSKWAAMALRSRAALYAGSIGEYGTVQLDGVVGIPNADPFWEEAYNASKALIEQSGHSLYMKHSDPARNYQELFTDEAANPEVIFSEKFDDELNAHSFSLLAMPWPFHGGWGANFFVFYDTVELFDFADGSTGKIDRSLVHNQEWHVDDFFRNRDPRFVASVFFPETDWQGGKVYFHDNTTNAGSAPPGWSKRAPGKNRNQANGTGLLLRKRVDEGTEKPIGGTDDTDYIVFRLGETYLNLAEAAFHLGRTGEALTAINAIRSRAGMPARTSLTLDNIQQERRVELFAEDQAYWDLRRWRIAEDVLGGTNLQGLKFTYNGATDKYKIQIRRGASTGPRIFTDRHYYLPITLNRIADNPNLVENPGYSD</sequence>
<dbReference type="InterPro" id="IPR033985">
    <property type="entry name" value="SusD-like_N"/>
</dbReference>
<dbReference type="SUPFAM" id="SSF48452">
    <property type="entry name" value="TPR-like"/>
    <property type="match status" value="1"/>
</dbReference>
<comment type="subcellular location">
    <subcellularLocation>
        <location evidence="1">Cell outer membrane</location>
    </subcellularLocation>
</comment>
<dbReference type="InterPro" id="IPR011990">
    <property type="entry name" value="TPR-like_helical_dom_sf"/>
</dbReference>
<comment type="similarity">
    <text evidence="2">Belongs to the SusD family.</text>
</comment>
<keyword evidence="3" id="KW-0732">Signal</keyword>
<dbReference type="CDD" id="cd08977">
    <property type="entry name" value="SusD"/>
    <property type="match status" value="1"/>
</dbReference>
<dbReference type="InterPro" id="IPR012944">
    <property type="entry name" value="SusD_RagB_dom"/>
</dbReference>
<gene>
    <name evidence="9" type="ORF">RM519_05470</name>
</gene>
<evidence type="ECO:0000256" key="5">
    <source>
        <dbReference type="ARBA" id="ARBA00023237"/>
    </source>
</evidence>
<evidence type="ECO:0000313" key="9">
    <source>
        <dbReference type="EMBL" id="MDT0552689.1"/>
    </source>
</evidence>
<evidence type="ECO:0000259" key="7">
    <source>
        <dbReference type="Pfam" id="PF07980"/>
    </source>
</evidence>
<feature type="region of interest" description="Disordered" evidence="6">
    <location>
        <begin position="392"/>
        <end position="416"/>
    </location>
</feature>
<feature type="domain" description="SusD-like N-terminal" evidence="8">
    <location>
        <begin position="135"/>
        <end position="221"/>
    </location>
</feature>
<dbReference type="Pfam" id="PF07980">
    <property type="entry name" value="SusD_RagB"/>
    <property type="match status" value="1"/>
</dbReference>
<evidence type="ECO:0000256" key="6">
    <source>
        <dbReference type="SAM" id="MobiDB-lite"/>
    </source>
</evidence>